<dbReference type="GO" id="GO:0051603">
    <property type="term" value="P:proteolysis involved in protein catabolic process"/>
    <property type="evidence" value="ECO:0007669"/>
    <property type="project" value="InterPro"/>
</dbReference>
<dbReference type="EMBL" id="JTDI01000003">
    <property type="protein sequence ID" value="KHK90930.1"/>
    <property type="molecule type" value="Genomic_DNA"/>
</dbReference>
<keyword evidence="2" id="KW-1185">Reference proteome</keyword>
<dbReference type="AlphaFoldDB" id="A0A0B1ZII8"/>
<dbReference type="SUPFAM" id="SSF56235">
    <property type="entry name" value="N-terminal nucleophile aminohydrolases (Ntn hydrolases)"/>
    <property type="match status" value="1"/>
</dbReference>
<dbReference type="Pfam" id="PF00227">
    <property type="entry name" value="Proteasome"/>
    <property type="match status" value="1"/>
</dbReference>
<accession>A0A0B1ZII8</accession>
<sequence length="254" mass="27937">MTYCVGMMLDRGLVLMSDTRTNSGVDNISTFRKMYHWEIPGERIIAVMTAGNLATTQAVISQLEERNKAPSERNNSLLEADTMFQVATIVGNLLQDTISSRAADSGQSAAAGTFNATMIVAGQIAGMEPRLFLIYPEGNFIEASFDTPFFQIGETKYGRPILIRGYDRAMTFEAAVKLMTVSFDSTLKANLSVGLPLDLLVIQRDTFTPLHERRIDGTDPYFQAVSTGWGEALRQALDALPDYQMEQALQAAAE</sequence>
<dbReference type="GO" id="GO:0005839">
    <property type="term" value="C:proteasome core complex"/>
    <property type="evidence" value="ECO:0007669"/>
    <property type="project" value="InterPro"/>
</dbReference>
<dbReference type="RefSeq" id="WP_039281970.1">
    <property type="nucleotide sequence ID" value="NZ_JTDI01000003.1"/>
</dbReference>
<dbReference type="Proteomes" id="UP000031057">
    <property type="component" value="Unassembled WGS sequence"/>
</dbReference>
<proteinExistence type="predicted"/>
<name>A0A0B1ZII8_9SPHN</name>
<gene>
    <name evidence="1" type="ORF">LK12_08230</name>
</gene>
<dbReference type="STRING" id="1348853.LK12_08230"/>
<organism evidence="1 2">
    <name type="scientific">Novosphingobium malaysiense</name>
    <dbReference type="NCBI Taxonomy" id="1348853"/>
    <lineage>
        <taxon>Bacteria</taxon>
        <taxon>Pseudomonadati</taxon>
        <taxon>Pseudomonadota</taxon>
        <taxon>Alphaproteobacteria</taxon>
        <taxon>Sphingomonadales</taxon>
        <taxon>Sphingomonadaceae</taxon>
        <taxon>Novosphingobium</taxon>
    </lineage>
</organism>
<protein>
    <submittedName>
        <fullName evidence="1">Peptidase</fullName>
    </submittedName>
</protein>
<dbReference type="Gene3D" id="3.60.20.10">
    <property type="entry name" value="Glutamine Phosphoribosylpyrophosphate, subunit 1, domain 1"/>
    <property type="match status" value="1"/>
</dbReference>
<comment type="caution">
    <text evidence="1">The sequence shown here is derived from an EMBL/GenBank/DDBJ whole genome shotgun (WGS) entry which is preliminary data.</text>
</comment>
<dbReference type="PIRSF" id="PIRSF009120">
    <property type="entry name" value="UCP009120_prtse"/>
    <property type="match status" value="1"/>
</dbReference>
<evidence type="ECO:0000313" key="2">
    <source>
        <dbReference type="Proteomes" id="UP000031057"/>
    </source>
</evidence>
<reference evidence="1 2" key="1">
    <citation type="submission" date="2014-10" db="EMBL/GenBank/DDBJ databases">
        <title>Genome sequence of Novosphingobium malaysiense MUSC 273(T).</title>
        <authorList>
            <person name="Lee L.-H."/>
        </authorList>
    </citation>
    <scope>NUCLEOTIDE SEQUENCE [LARGE SCALE GENOMIC DNA]</scope>
    <source>
        <strain evidence="1 2">MUSC 273</strain>
    </source>
</reference>
<evidence type="ECO:0000313" key="1">
    <source>
        <dbReference type="EMBL" id="KHK90930.1"/>
    </source>
</evidence>
<dbReference type="OrthoDB" id="9786336at2"/>
<dbReference type="InterPro" id="IPR001353">
    <property type="entry name" value="Proteasome_sua/b"/>
</dbReference>
<dbReference type="InterPro" id="IPR029055">
    <property type="entry name" value="Ntn_hydrolases_N"/>
</dbReference>
<dbReference type="InterPro" id="IPR016545">
    <property type="entry name" value="UCP009120_prtse"/>
</dbReference>